<dbReference type="EMBL" id="VCHX02000159">
    <property type="protein sequence ID" value="TPQ19413.1"/>
    <property type="molecule type" value="Genomic_DNA"/>
</dbReference>
<name>A0A505D4J7_9ACTN</name>
<feature type="region of interest" description="Disordered" evidence="1">
    <location>
        <begin position="28"/>
        <end position="101"/>
    </location>
</feature>
<proteinExistence type="predicted"/>
<feature type="chain" id="PRO_5021227103" evidence="2">
    <location>
        <begin position="27"/>
        <end position="101"/>
    </location>
</feature>
<organism evidence="3 4">
    <name type="scientific">Streptomyces sporangiiformans</name>
    <dbReference type="NCBI Taxonomy" id="2315329"/>
    <lineage>
        <taxon>Bacteria</taxon>
        <taxon>Bacillati</taxon>
        <taxon>Actinomycetota</taxon>
        <taxon>Actinomycetes</taxon>
        <taxon>Kitasatosporales</taxon>
        <taxon>Streptomycetaceae</taxon>
        <taxon>Streptomyces</taxon>
    </lineage>
</organism>
<dbReference type="RefSeq" id="WP_119102964.1">
    <property type="nucleotide sequence ID" value="NZ_QXMJ01000159.1"/>
</dbReference>
<feature type="compositionally biased region" description="Acidic residues" evidence="1">
    <location>
        <begin position="80"/>
        <end position="101"/>
    </location>
</feature>
<evidence type="ECO:0000256" key="1">
    <source>
        <dbReference type="SAM" id="MobiDB-lite"/>
    </source>
</evidence>
<evidence type="ECO:0000313" key="3">
    <source>
        <dbReference type="EMBL" id="TPQ19413.1"/>
    </source>
</evidence>
<dbReference type="OrthoDB" id="4334673at2"/>
<protein>
    <submittedName>
        <fullName evidence="3">Small secreted hydrophilic protein</fullName>
    </submittedName>
</protein>
<dbReference type="Proteomes" id="UP000317378">
    <property type="component" value="Unassembled WGS sequence"/>
</dbReference>
<sequence>MVFSHRMAALAAVVAIPLGIAATSYALTDSPQSPKVPPKVELDSGSPSAKPKKPAPTPTPTPSDEVVSRPPVSDDPSAPGDDDDNGGAGDGADDDGPGDDG</sequence>
<keyword evidence="2" id="KW-0732">Signal</keyword>
<feature type="signal peptide" evidence="2">
    <location>
        <begin position="1"/>
        <end position="26"/>
    </location>
</feature>
<accession>A0A505D4J7</accession>
<keyword evidence="4" id="KW-1185">Reference proteome</keyword>
<dbReference type="AlphaFoldDB" id="A0A505D4J7"/>
<gene>
    <name evidence="3" type="ORF">FGD71_026100</name>
</gene>
<evidence type="ECO:0000256" key="2">
    <source>
        <dbReference type="SAM" id="SignalP"/>
    </source>
</evidence>
<evidence type="ECO:0000313" key="4">
    <source>
        <dbReference type="Proteomes" id="UP000317378"/>
    </source>
</evidence>
<reference evidence="3 4" key="1">
    <citation type="submission" date="2019-06" db="EMBL/GenBank/DDBJ databases">
        <title>Streptomyces sporangiiformans sp. nov., a novel actinomycete isolated from soil in Mount Song.</title>
        <authorList>
            <person name="Han L."/>
        </authorList>
    </citation>
    <scope>NUCLEOTIDE SEQUENCE [LARGE SCALE GENOMIC DNA]</scope>
    <source>
        <strain evidence="3 4">NEAU-SSA 1</strain>
    </source>
</reference>
<comment type="caution">
    <text evidence="3">The sequence shown here is derived from an EMBL/GenBank/DDBJ whole genome shotgun (WGS) entry which is preliminary data.</text>
</comment>